<accession>A0AAE0HPL0</accession>
<dbReference type="PANTHER" id="PTHR10509">
    <property type="entry name" value="O-METHYLTRANSFERASE-RELATED"/>
    <property type="match status" value="1"/>
</dbReference>
<comment type="similarity">
    <text evidence="4">Belongs to the class I-like SAM-binding methyltransferase superfamily. Cation-dependent O-methyltransferase family.</text>
</comment>
<dbReference type="Pfam" id="PF01596">
    <property type="entry name" value="Methyltransf_3"/>
    <property type="match status" value="1"/>
</dbReference>
<keyword evidence="6" id="KW-1185">Reference proteome</keyword>
<dbReference type="PANTHER" id="PTHR10509:SF14">
    <property type="entry name" value="CAFFEOYL-COA O-METHYLTRANSFERASE 3-RELATED"/>
    <property type="match status" value="1"/>
</dbReference>
<sequence>MLTSVLSFTPEMAATVTEYCTNVSDDVSGNMNELWDWTCTQFEDADKMSSPLQGATMKFLASLLKPKRILEIGCFTGYSAMAWHEATGSLQSEIITLELDPKMIAASRRTFDKYGLNDRVKLIEGPAGDSIPRLTGQFDLIFVDANKDGYQDYVTKILDRNLLSPNGLILCDNIFARGMTISTESNPQLPDKVRPYWTANGKALDRFNRFCKADPRVDSILLPVYDGLTLIKWKDVAGGSNGFIN</sequence>
<reference evidence="5" key="1">
    <citation type="journal article" date="2023" name="Mol. Phylogenet. Evol.">
        <title>Genome-scale phylogeny and comparative genomics of the fungal order Sordariales.</title>
        <authorList>
            <person name="Hensen N."/>
            <person name="Bonometti L."/>
            <person name="Westerberg I."/>
            <person name="Brannstrom I.O."/>
            <person name="Guillou S."/>
            <person name="Cros-Aarteil S."/>
            <person name="Calhoun S."/>
            <person name="Haridas S."/>
            <person name="Kuo A."/>
            <person name="Mondo S."/>
            <person name="Pangilinan J."/>
            <person name="Riley R."/>
            <person name="LaButti K."/>
            <person name="Andreopoulos B."/>
            <person name="Lipzen A."/>
            <person name="Chen C."/>
            <person name="Yan M."/>
            <person name="Daum C."/>
            <person name="Ng V."/>
            <person name="Clum A."/>
            <person name="Steindorff A."/>
            <person name="Ohm R.A."/>
            <person name="Martin F."/>
            <person name="Silar P."/>
            <person name="Natvig D.O."/>
            <person name="Lalanne C."/>
            <person name="Gautier V."/>
            <person name="Ament-Velasquez S.L."/>
            <person name="Kruys A."/>
            <person name="Hutchinson M.I."/>
            <person name="Powell A.J."/>
            <person name="Barry K."/>
            <person name="Miller A.N."/>
            <person name="Grigoriev I.V."/>
            <person name="Debuchy R."/>
            <person name="Gladieux P."/>
            <person name="Hiltunen Thoren M."/>
            <person name="Johannesson H."/>
        </authorList>
    </citation>
    <scope>NUCLEOTIDE SEQUENCE</scope>
    <source>
        <strain evidence="5">CBS 168.71</strain>
    </source>
</reference>
<organism evidence="5 6">
    <name type="scientific">Chaetomium fimeti</name>
    <dbReference type="NCBI Taxonomy" id="1854472"/>
    <lineage>
        <taxon>Eukaryota</taxon>
        <taxon>Fungi</taxon>
        <taxon>Dikarya</taxon>
        <taxon>Ascomycota</taxon>
        <taxon>Pezizomycotina</taxon>
        <taxon>Sordariomycetes</taxon>
        <taxon>Sordariomycetidae</taxon>
        <taxon>Sordariales</taxon>
        <taxon>Chaetomiaceae</taxon>
        <taxon>Chaetomium</taxon>
    </lineage>
</organism>
<dbReference type="EMBL" id="JAUEPN010000001">
    <property type="protein sequence ID" value="KAK3300368.1"/>
    <property type="molecule type" value="Genomic_DNA"/>
</dbReference>
<keyword evidence="1" id="KW-0489">Methyltransferase</keyword>
<evidence type="ECO:0000256" key="3">
    <source>
        <dbReference type="ARBA" id="ARBA00022691"/>
    </source>
</evidence>
<dbReference type="GO" id="GO:0008757">
    <property type="term" value="F:S-adenosylmethionine-dependent methyltransferase activity"/>
    <property type="evidence" value="ECO:0007669"/>
    <property type="project" value="TreeGrafter"/>
</dbReference>
<evidence type="ECO:0000256" key="4">
    <source>
        <dbReference type="ARBA" id="ARBA00023453"/>
    </source>
</evidence>
<dbReference type="RefSeq" id="XP_062663882.1">
    <property type="nucleotide sequence ID" value="XM_062805026.1"/>
</dbReference>
<dbReference type="PROSITE" id="PS51682">
    <property type="entry name" value="SAM_OMT_I"/>
    <property type="match status" value="1"/>
</dbReference>
<dbReference type="InterPro" id="IPR002935">
    <property type="entry name" value="SAM_O-MeTrfase"/>
</dbReference>
<dbReference type="SUPFAM" id="SSF53335">
    <property type="entry name" value="S-adenosyl-L-methionine-dependent methyltransferases"/>
    <property type="match status" value="1"/>
</dbReference>
<protein>
    <submittedName>
        <fullName evidence="5">O-methyltransferase</fullName>
    </submittedName>
</protein>
<proteinExistence type="inferred from homology"/>
<dbReference type="Gene3D" id="3.40.50.150">
    <property type="entry name" value="Vaccinia Virus protein VP39"/>
    <property type="match status" value="1"/>
</dbReference>
<keyword evidence="3" id="KW-0949">S-adenosyl-L-methionine</keyword>
<keyword evidence="2" id="KW-0808">Transferase</keyword>
<evidence type="ECO:0000313" key="6">
    <source>
        <dbReference type="Proteomes" id="UP001278766"/>
    </source>
</evidence>
<gene>
    <name evidence="5" type="ORF">B0H64DRAFT_414345</name>
</gene>
<dbReference type="GeneID" id="87841974"/>
<dbReference type="Proteomes" id="UP001278766">
    <property type="component" value="Unassembled WGS sequence"/>
</dbReference>
<comment type="caution">
    <text evidence="5">The sequence shown here is derived from an EMBL/GenBank/DDBJ whole genome shotgun (WGS) entry which is preliminary data.</text>
</comment>
<evidence type="ECO:0000256" key="1">
    <source>
        <dbReference type="ARBA" id="ARBA00022603"/>
    </source>
</evidence>
<reference evidence="5" key="2">
    <citation type="submission" date="2023-06" db="EMBL/GenBank/DDBJ databases">
        <authorList>
            <consortium name="Lawrence Berkeley National Laboratory"/>
            <person name="Haridas S."/>
            <person name="Hensen N."/>
            <person name="Bonometti L."/>
            <person name="Westerberg I."/>
            <person name="Brannstrom I.O."/>
            <person name="Guillou S."/>
            <person name="Cros-Aarteil S."/>
            <person name="Calhoun S."/>
            <person name="Kuo A."/>
            <person name="Mondo S."/>
            <person name="Pangilinan J."/>
            <person name="Riley R."/>
            <person name="Labutti K."/>
            <person name="Andreopoulos B."/>
            <person name="Lipzen A."/>
            <person name="Chen C."/>
            <person name="Yanf M."/>
            <person name="Daum C."/>
            <person name="Ng V."/>
            <person name="Clum A."/>
            <person name="Steindorff A."/>
            <person name="Ohm R."/>
            <person name="Martin F."/>
            <person name="Silar P."/>
            <person name="Natvig D."/>
            <person name="Lalanne C."/>
            <person name="Gautier V."/>
            <person name="Ament-Velasquez S.L."/>
            <person name="Kruys A."/>
            <person name="Hutchinson M.I."/>
            <person name="Powell A.J."/>
            <person name="Barry K."/>
            <person name="Miller A.N."/>
            <person name="Grigoriev I.V."/>
            <person name="Debuchy R."/>
            <person name="Gladieux P."/>
            <person name="Thoren M.H."/>
            <person name="Johannesson H."/>
        </authorList>
    </citation>
    <scope>NUCLEOTIDE SEQUENCE</scope>
    <source>
        <strain evidence="5">CBS 168.71</strain>
    </source>
</reference>
<dbReference type="InterPro" id="IPR029063">
    <property type="entry name" value="SAM-dependent_MTases_sf"/>
</dbReference>
<evidence type="ECO:0000256" key="2">
    <source>
        <dbReference type="ARBA" id="ARBA00022679"/>
    </source>
</evidence>
<dbReference type="GO" id="GO:0008171">
    <property type="term" value="F:O-methyltransferase activity"/>
    <property type="evidence" value="ECO:0007669"/>
    <property type="project" value="InterPro"/>
</dbReference>
<name>A0AAE0HPL0_9PEZI</name>
<evidence type="ECO:0000313" key="5">
    <source>
        <dbReference type="EMBL" id="KAK3300368.1"/>
    </source>
</evidence>
<dbReference type="AlphaFoldDB" id="A0AAE0HPL0"/>
<dbReference type="CDD" id="cd02440">
    <property type="entry name" value="AdoMet_MTases"/>
    <property type="match status" value="1"/>
</dbReference>
<dbReference type="GO" id="GO:0032259">
    <property type="term" value="P:methylation"/>
    <property type="evidence" value="ECO:0007669"/>
    <property type="project" value="UniProtKB-KW"/>
</dbReference>
<dbReference type="InterPro" id="IPR050362">
    <property type="entry name" value="Cation-dep_OMT"/>
</dbReference>